<evidence type="ECO:0000313" key="1">
    <source>
        <dbReference type="EMBL" id="RNF52202.1"/>
    </source>
</evidence>
<dbReference type="OrthoDB" id="6996126at2"/>
<gene>
    <name evidence="1" type="ORF">EBI00_04665</name>
</gene>
<accession>A0A3M8Q912</accession>
<dbReference type="Proteomes" id="UP000280507">
    <property type="component" value="Unassembled WGS sequence"/>
</dbReference>
<dbReference type="RefSeq" id="WP_123094751.1">
    <property type="nucleotide sequence ID" value="NZ_RIZG01000002.1"/>
</dbReference>
<keyword evidence="2" id="KW-1185">Reference proteome</keyword>
<evidence type="ECO:0000313" key="2">
    <source>
        <dbReference type="Proteomes" id="UP000280507"/>
    </source>
</evidence>
<dbReference type="AlphaFoldDB" id="A0A3M8Q912"/>
<reference evidence="1 2" key="1">
    <citation type="journal article" date="2012" name="Int. J. Syst. Evol. Microbiol.">
        <title>Marinomonas hwangdonensis sp. nov., isolated from seawater.</title>
        <authorList>
            <person name="Jung Y.T."/>
            <person name="Oh T.K."/>
            <person name="Yoon J.H."/>
        </authorList>
    </citation>
    <scope>NUCLEOTIDE SEQUENCE [LARGE SCALE GENOMIC DNA]</scope>
    <source>
        <strain evidence="1 2">HDW-15</strain>
    </source>
</reference>
<dbReference type="EMBL" id="RIZG01000002">
    <property type="protein sequence ID" value="RNF52202.1"/>
    <property type="molecule type" value="Genomic_DNA"/>
</dbReference>
<proteinExistence type="predicted"/>
<sequence>MKKTDKKTEKMICMALTQVCETALESVDDFVWITHMVNYLSLASSLNVVCVFKTDDGLSRAYQSKQHEYLYQLINDQLNRVNIKLSRLDKQVHFDTEEACQRSHAGKWKERLTKFSAQHLSQHLNKRTLH</sequence>
<comment type="caution">
    <text evidence="1">The sequence shown here is derived from an EMBL/GenBank/DDBJ whole genome shotgun (WGS) entry which is preliminary data.</text>
</comment>
<name>A0A3M8Q912_9GAMM</name>
<protein>
    <submittedName>
        <fullName evidence="1">Fis family transcriptional regulator</fullName>
    </submittedName>
</protein>
<organism evidence="1 2">
    <name type="scientific">Marinomonas hwangdonensis</name>
    <dbReference type="NCBI Taxonomy" id="1053647"/>
    <lineage>
        <taxon>Bacteria</taxon>
        <taxon>Pseudomonadati</taxon>
        <taxon>Pseudomonadota</taxon>
        <taxon>Gammaproteobacteria</taxon>
        <taxon>Oceanospirillales</taxon>
        <taxon>Oceanospirillaceae</taxon>
        <taxon>Marinomonas</taxon>
    </lineage>
</organism>